<organism evidence="13 14">
    <name type="scientific">[Candida] railenensis</name>
    <dbReference type="NCBI Taxonomy" id="45579"/>
    <lineage>
        <taxon>Eukaryota</taxon>
        <taxon>Fungi</taxon>
        <taxon>Dikarya</taxon>
        <taxon>Ascomycota</taxon>
        <taxon>Saccharomycotina</taxon>
        <taxon>Pichiomycetes</taxon>
        <taxon>Debaryomycetaceae</taxon>
        <taxon>Kurtzmaniella</taxon>
    </lineage>
</organism>
<evidence type="ECO:0000313" key="13">
    <source>
        <dbReference type="EMBL" id="CAH2352210.1"/>
    </source>
</evidence>
<feature type="compositionally biased region" description="Basic residues" evidence="11">
    <location>
        <begin position="972"/>
        <end position="988"/>
    </location>
</feature>
<sequence>MGGIKKSATLYLDYPIYGAKFINNKTVLVAGGGGEGNNGIPNKITAVKCFFKATDKSKILQKFREITLPKNEDSPMCLDVAKNGTRDDGSYSIFVGCNQSIQLIQSMNINNSLRKYTYSKDEHLRFLDAAQLEPVENPDDDTGGAKTVEGHYPKIVYLSSNNSIGAFMTSKGNSIYIFEPEALDTKFVFTPQDESEIKDFHISPEDDGKTLCYVTSKSIETISTITSNPISSSLANPKSNAIFSKYILSKVKYTDNSHVLVTATARGRPGAKPGVTLFLYRLSDQTIVRQKLISTKIKGITSIDYSPAQELIALAGNDYSVNILRLSDFKTLQVFKKLHEFPVTRVAFSPNGQTLASVSAGRVLNVMKIPPNFAKQKSTIGTLFNYLILSLIVALLGIGFKKGLENGQLVKGLEISKEYGIKGIKLANEYTHVGISFIKEKLKDEDQTNSEDSSTYFKIEPEELKKLTVSSDEVYISTTSIDPELYSLTSAIWATSVVDDFSASEETYSSPTLEAETSSIPLKDEARAYSEINSASEETSSISVSSSSESVTLSSSSITSVSDVSVEDFSLTSQETTTVETAIETEVPEYEEVEEIEYVEEVAEEDHEYVDEIVEEEVEEGEGEGDGNDEIVIIEIEEIEEEEQDEAPVTDSPSTVEEVQVEEAIELDTPVVETELTEETKVADAEPIIAVDDFIDEETIVKVITHTVTLDDNVASSLTETTAAPIADEEPTVESILEQVSSAAETVVEHAEPVVDYIRDEVPPIVESLVEEASVVVDKVSEQSTYVEEAVSKNAPAANEEIESAAPIVEDIVKDGAQVVEEIIEQAAPIVESITEQAAPIVESITEQAAPIIESVTEVVEQIIESAEPSVVGIVNEANPDAVVEEEKIPEAHDVSENVPLEIQYDAEPVVQEIVEQVVPVSETLQSTVPEPTPVAVPEPEVLQEPPVEEVNSEVSPEPSSESSSEEPSKSKIIRTKTKRIVKKVKKTKAPDNEAHDEL</sequence>
<comment type="function">
    <text evidence="10">Guanine nucleotide-exchange factor (GEF) required for the formation or budding of transport vesicles from the ER.</text>
</comment>
<dbReference type="OrthoDB" id="2013972at2759"/>
<dbReference type="AlphaFoldDB" id="A0A9P0QPA6"/>
<dbReference type="Gene3D" id="1.20.5.1230">
    <property type="entry name" value="Apolipoprotein A-I"/>
    <property type="match status" value="1"/>
</dbReference>
<dbReference type="SUPFAM" id="SSF50978">
    <property type="entry name" value="WD40 repeat-like"/>
    <property type="match status" value="1"/>
</dbReference>
<evidence type="ECO:0000256" key="3">
    <source>
        <dbReference type="ARBA" id="ARBA00022692"/>
    </source>
</evidence>
<comment type="caution">
    <text evidence="13">The sequence shown here is derived from an EMBL/GenBank/DDBJ whole genome shotgun (WGS) entry which is preliminary data.</text>
</comment>
<dbReference type="PANTHER" id="PTHR23284:SF0">
    <property type="entry name" value="PROLACTIN REGULATORY ELEMENT-BINDING PROTEIN"/>
    <property type="match status" value="1"/>
</dbReference>
<dbReference type="Proteomes" id="UP000837801">
    <property type="component" value="Unassembled WGS sequence"/>
</dbReference>
<dbReference type="InterPro" id="IPR024977">
    <property type="entry name" value="Apc4-like_WD40_dom"/>
</dbReference>
<gene>
    <name evidence="13" type="ORF">CLIB1423_06S01288</name>
</gene>
<protein>
    <recommendedName>
        <fullName evidence="10">Guanine nucleotide-exchange factor SEC12</fullName>
    </recommendedName>
</protein>
<dbReference type="PANTHER" id="PTHR23284">
    <property type="entry name" value="PROLACTIN REGULATORY ELEMENT BINDING PROTEIN"/>
    <property type="match status" value="1"/>
</dbReference>
<dbReference type="GO" id="GO:0005789">
    <property type="term" value="C:endoplasmic reticulum membrane"/>
    <property type="evidence" value="ECO:0007669"/>
    <property type="project" value="UniProtKB-SubCell"/>
</dbReference>
<evidence type="ECO:0000256" key="10">
    <source>
        <dbReference type="RuleBase" id="RU369019"/>
    </source>
</evidence>
<name>A0A9P0QPA6_9ASCO</name>
<feature type="region of interest" description="Disordered" evidence="11">
    <location>
        <begin position="533"/>
        <end position="559"/>
    </location>
</feature>
<dbReference type="GO" id="GO:0006888">
    <property type="term" value="P:endoplasmic reticulum to Golgi vesicle-mediated transport"/>
    <property type="evidence" value="ECO:0007669"/>
    <property type="project" value="UniProtKB-UniRule"/>
</dbReference>
<dbReference type="InterPro" id="IPR001680">
    <property type="entry name" value="WD40_rpt"/>
</dbReference>
<dbReference type="GO" id="GO:0000139">
    <property type="term" value="C:Golgi membrane"/>
    <property type="evidence" value="ECO:0007669"/>
    <property type="project" value="UniProtKB-SubCell"/>
</dbReference>
<dbReference type="Gene3D" id="2.130.10.10">
    <property type="entry name" value="YVTN repeat-like/Quinoprotein amine dehydrogenase"/>
    <property type="match status" value="1"/>
</dbReference>
<keyword evidence="1 10" id="KW-0813">Transport</keyword>
<evidence type="ECO:0000256" key="7">
    <source>
        <dbReference type="ARBA" id="ARBA00022927"/>
    </source>
</evidence>
<dbReference type="SUPFAM" id="SSF58113">
    <property type="entry name" value="Apolipoprotein A-I"/>
    <property type="match status" value="1"/>
</dbReference>
<keyword evidence="7 10" id="KW-0653">Protein transport</keyword>
<dbReference type="SMART" id="SM00320">
    <property type="entry name" value="WD40"/>
    <property type="match status" value="2"/>
</dbReference>
<keyword evidence="6" id="KW-0931">ER-Golgi transport</keyword>
<evidence type="ECO:0000256" key="8">
    <source>
        <dbReference type="ARBA" id="ARBA00022989"/>
    </source>
</evidence>
<evidence type="ECO:0000256" key="1">
    <source>
        <dbReference type="ARBA" id="ARBA00022448"/>
    </source>
</evidence>
<dbReference type="GO" id="GO:0015031">
    <property type="term" value="P:protein transport"/>
    <property type="evidence" value="ECO:0007669"/>
    <property type="project" value="UniProtKB-KW"/>
</dbReference>
<feature type="domain" description="Anaphase-promoting complex subunit 4-like WD40" evidence="12">
    <location>
        <begin position="304"/>
        <end position="358"/>
    </location>
</feature>
<keyword evidence="4 10" id="KW-0677">Repeat</keyword>
<evidence type="ECO:0000256" key="4">
    <source>
        <dbReference type="ARBA" id="ARBA00022737"/>
    </source>
</evidence>
<accession>A0A9P0QPA6</accession>
<evidence type="ECO:0000256" key="5">
    <source>
        <dbReference type="ARBA" id="ARBA00022824"/>
    </source>
</evidence>
<evidence type="ECO:0000256" key="2">
    <source>
        <dbReference type="ARBA" id="ARBA00022574"/>
    </source>
</evidence>
<dbReference type="Pfam" id="PF12894">
    <property type="entry name" value="ANAPC4_WD40"/>
    <property type="match status" value="1"/>
</dbReference>
<keyword evidence="3" id="KW-0812">Transmembrane</keyword>
<dbReference type="GO" id="GO:0003400">
    <property type="term" value="P:regulation of COPII vesicle coating"/>
    <property type="evidence" value="ECO:0007669"/>
    <property type="project" value="UniProtKB-UniRule"/>
</dbReference>
<dbReference type="InterPro" id="IPR015943">
    <property type="entry name" value="WD40/YVTN_repeat-like_dom_sf"/>
</dbReference>
<keyword evidence="5 10" id="KW-0256">Endoplasmic reticulum</keyword>
<proteinExistence type="inferred from homology"/>
<reference evidence="13" key="1">
    <citation type="submission" date="2022-03" db="EMBL/GenBank/DDBJ databases">
        <authorList>
            <person name="Legras J.-L."/>
            <person name="Devillers H."/>
            <person name="Grondin C."/>
        </authorList>
    </citation>
    <scope>NUCLEOTIDE SEQUENCE</scope>
    <source>
        <strain evidence="13">CLIB 1423</strain>
    </source>
</reference>
<comment type="similarity">
    <text evidence="10">Belongs to the WD repeat SEC12 family.</text>
</comment>
<evidence type="ECO:0000256" key="6">
    <source>
        <dbReference type="ARBA" id="ARBA00022892"/>
    </source>
</evidence>
<dbReference type="InterPro" id="IPR036322">
    <property type="entry name" value="WD40_repeat_dom_sf"/>
</dbReference>
<evidence type="ECO:0000256" key="11">
    <source>
        <dbReference type="SAM" id="MobiDB-lite"/>
    </source>
</evidence>
<comment type="subcellular location">
    <subcellularLocation>
        <location evidence="10">Endoplasmic reticulum membrane</location>
        <topology evidence="10">Single-pass type II membrane protein</topology>
    </subcellularLocation>
    <subcellularLocation>
        <location evidence="10">Golgi apparatus membrane</location>
        <topology evidence="10">Single-pass type II membrane protein</topology>
    </subcellularLocation>
</comment>
<evidence type="ECO:0000313" key="14">
    <source>
        <dbReference type="Proteomes" id="UP000837801"/>
    </source>
</evidence>
<keyword evidence="14" id="KW-1185">Reference proteome</keyword>
<evidence type="ECO:0000259" key="12">
    <source>
        <dbReference type="Pfam" id="PF12894"/>
    </source>
</evidence>
<evidence type="ECO:0000256" key="9">
    <source>
        <dbReference type="ARBA" id="ARBA00023136"/>
    </source>
</evidence>
<keyword evidence="8" id="KW-1133">Transmembrane helix</keyword>
<dbReference type="GO" id="GO:0005085">
    <property type="term" value="F:guanyl-nucleotide exchange factor activity"/>
    <property type="evidence" value="ECO:0007669"/>
    <property type="project" value="InterPro"/>
</dbReference>
<dbReference type="EMBL" id="CAKXYY010000006">
    <property type="protein sequence ID" value="CAH2352210.1"/>
    <property type="molecule type" value="Genomic_DNA"/>
</dbReference>
<feature type="region of interest" description="Disordered" evidence="11">
    <location>
        <begin position="925"/>
        <end position="999"/>
    </location>
</feature>
<keyword evidence="9" id="KW-0472">Membrane</keyword>
<keyword evidence="2 10" id="KW-0853">WD repeat</keyword>
<dbReference type="InterPro" id="IPR045260">
    <property type="entry name" value="Sec12-like"/>
</dbReference>
<feature type="compositionally biased region" description="Basic and acidic residues" evidence="11">
    <location>
        <begin position="989"/>
        <end position="999"/>
    </location>
</feature>
<feature type="compositionally biased region" description="Low complexity" evidence="11">
    <location>
        <begin position="953"/>
        <end position="963"/>
    </location>
</feature>